<dbReference type="Proteomes" id="UP000602745">
    <property type="component" value="Unassembled WGS sequence"/>
</dbReference>
<reference evidence="1" key="2">
    <citation type="submission" date="2020-09" db="EMBL/GenBank/DDBJ databases">
        <authorList>
            <person name="Sun Q."/>
            <person name="Sedlacek I."/>
        </authorList>
    </citation>
    <scope>NUCLEOTIDE SEQUENCE</scope>
    <source>
        <strain evidence="1">CCM 7684</strain>
    </source>
</reference>
<proteinExistence type="predicted"/>
<reference evidence="1" key="1">
    <citation type="journal article" date="2014" name="Int. J. Syst. Evol. Microbiol.">
        <title>Complete genome sequence of Corynebacterium casei LMG S-19264T (=DSM 44701T), isolated from a smear-ripened cheese.</title>
        <authorList>
            <consortium name="US DOE Joint Genome Institute (JGI-PGF)"/>
            <person name="Walter F."/>
            <person name="Albersmeier A."/>
            <person name="Kalinowski J."/>
            <person name="Ruckert C."/>
        </authorList>
    </citation>
    <scope>NUCLEOTIDE SEQUENCE</scope>
    <source>
        <strain evidence="1">CCM 7684</strain>
    </source>
</reference>
<name>A0A8J2VDA9_9RHOB</name>
<dbReference type="InterPro" id="IPR009003">
    <property type="entry name" value="Peptidase_S1_PA"/>
</dbReference>
<dbReference type="Gene3D" id="2.40.10.10">
    <property type="entry name" value="Trypsin-like serine proteases"/>
    <property type="match status" value="2"/>
</dbReference>
<evidence type="ECO:0000313" key="2">
    <source>
        <dbReference type="Proteomes" id="UP000602745"/>
    </source>
</evidence>
<dbReference type="SUPFAM" id="SSF50494">
    <property type="entry name" value="Trypsin-like serine proteases"/>
    <property type="match status" value="1"/>
</dbReference>
<sequence length="250" mass="26172">MTLADFAAKQGESQASAEKRFGATGIVTCGTTHSTAQLTIRADVITTAAHAFYDRRGRLRANPGDCVFTILEGAKVQAIKIRTGSLRVGSVDPYAEPGVKDWAVARLSQPVQGATPYQIAPLSTPGSIFLVANRHEGWVHDGMKAIEACAIRQAARRIANAPRELAIDCSTGQGASGSALMLPGAPGSMIGIYVGWRSSHPQAAGPYAPNHLNYGLAIEGAFRTAIEATVAPEPQIAHTSIAAASLSRLD</sequence>
<accession>A0A8J2VDA9</accession>
<keyword evidence="2" id="KW-1185">Reference proteome</keyword>
<gene>
    <name evidence="1" type="ORF">GCM10007276_00520</name>
</gene>
<protein>
    <recommendedName>
        <fullName evidence="3">Serine protease</fullName>
    </recommendedName>
</protein>
<organism evidence="1 2">
    <name type="scientific">Agaricicola taiwanensis</name>
    <dbReference type="NCBI Taxonomy" id="591372"/>
    <lineage>
        <taxon>Bacteria</taxon>
        <taxon>Pseudomonadati</taxon>
        <taxon>Pseudomonadota</taxon>
        <taxon>Alphaproteobacteria</taxon>
        <taxon>Rhodobacterales</taxon>
        <taxon>Paracoccaceae</taxon>
        <taxon>Agaricicola</taxon>
    </lineage>
</organism>
<evidence type="ECO:0008006" key="3">
    <source>
        <dbReference type="Google" id="ProtNLM"/>
    </source>
</evidence>
<dbReference type="AlphaFoldDB" id="A0A8J2VDA9"/>
<comment type="caution">
    <text evidence="1">The sequence shown here is derived from an EMBL/GenBank/DDBJ whole genome shotgun (WGS) entry which is preliminary data.</text>
</comment>
<dbReference type="EMBL" id="BMCP01000001">
    <property type="protein sequence ID" value="GGE27241.1"/>
    <property type="molecule type" value="Genomic_DNA"/>
</dbReference>
<evidence type="ECO:0000313" key="1">
    <source>
        <dbReference type="EMBL" id="GGE27241.1"/>
    </source>
</evidence>
<dbReference type="InterPro" id="IPR043504">
    <property type="entry name" value="Peptidase_S1_PA_chymotrypsin"/>
</dbReference>